<dbReference type="SUPFAM" id="SSF52777">
    <property type="entry name" value="CoA-dependent acyltransferases"/>
    <property type="match status" value="1"/>
</dbReference>
<protein>
    <submittedName>
        <fullName evidence="1">Uncharacterized protein</fullName>
    </submittedName>
</protein>
<keyword evidence="2" id="KW-1185">Reference proteome</keyword>
<comment type="caution">
    <text evidence="1">The sequence shown here is derived from an EMBL/GenBank/DDBJ whole genome shotgun (WGS) entry which is preliminary data.</text>
</comment>
<evidence type="ECO:0000313" key="1">
    <source>
        <dbReference type="EMBL" id="RFA34600.1"/>
    </source>
</evidence>
<gene>
    <name evidence="1" type="ORF">CAL65_14640</name>
</gene>
<organism evidence="1 2">
    <name type="scientific">Alkalilimnicola ehrlichii</name>
    <dbReference type="NCBI Taxonomy" id="351052"/>
    <lineage>
        <taxon>Bacteria</taxon>
        <taxon>Pseudomonadati</taxon>
        <taxon>Pseudomonadota</taxon>
        <taxon>Gammaproteobacteria</taxon>
        <taxon>Chromatiales</taxon>
        <taxon>Ectothiorhodospiraceae</taxon>
        <taxon>Alkalilimnicola</taxon>
    </lineage>
</organism>
<dbReference type="Gene3D" id="3.30.559.30">
    <property type="entry name" value="Nonribosomal peptide synthetase, condensation domain"/>
    <property type="match status" value="1"/>
</dbReference>
<name>A0A3E0WNP9_9GAMM</name>
<accession>A0A3E0WNP9</accession>
<dbReference type="Proteomes" id="UP000256763">
    <property type="component" value="Unassembled WGS sequence"/>
</dbReference>
<dbReference type="AlphaFoldDB" id="A0A3E0WNP9"/>
<dbReference type="EMBL" id="NFZW01000015">
    <property type="protein sequence ID" value="RFA34600.1"/>
    <property type="molecule type" value="Genomic_DNA"/>
</dbReference>
<sequence length="59" mass="6898">MRDFELVINDRQDGKLMLEFSYRQGKFCRQQVEQWVAAYIAHLESFAAAESMAREALAQ</sequence>
<evidence type="ECO:0000313" key="2">
    <source>
        <dbReference type="Proteomes" id="UP000256763"/>
    </source>
</evidence>
<reference evidence="2" key="1">
    <citation type="submission" date="2017-05" db="EMBL/GenBank/DDBJ databases">
        <authorList>
            <person name="Sharma S."/>
            <person name="Sidhu C."/>
            <person name="Pinnaka A.K."/>
        </authorList>
    </citation>
    <scope>NUCLEOTIDE SEQUENCE [LARGE SCALE GENOMIC DNA]</scope>
    <source>
        <strain evidence="2">AK93</strain>
    </source>
</reference>
<proteinExistence type="predicted"/>